<accession>A0ACB7RR27</accession>
<keyword evidence="2" id="KW-1185">Reference proteome</keyword>
<evidence type="ECO:0000313" key="2">
    <source>
        <dbReference type="Proteomes" id="UP000821845"/>
    </source>
</evidence>
<gene>
    <name evidence="1" type="ORF">HPB50_001172</name>
</gene>
<dbReference type="EMBL" id="CM023487">
    <property type="protein sequence ID" value="KAH6925126.1"/>
    <property type="molecule type" value="Genomic_DNA"/>
</dbReference>
<sequence>MPQSFFLAHRGLLHRRFLAHRGLPIDSAPSKAADPGAPATSGLTAVSCRAAVAFSQHAFAVSWHTAAVVHEPIDSAPSKAADPGAPATSVAQ</sequence>
<dbReference type="Proteomes" id="UP000821845">
    <property type="component" value="Chromosome 7"/>
</dbReference>
<organism evidence="1 2">
    <name type="scientific">Hyalomma asiaticum</name>
    <name type="common">Tick</name>
    <dbReference type="NCBI Taxonomy" id="266040"/>
    <lineage>
        <taxon>Eukaryota</taxon>
        <taxon>Metazoa</taxon>
        <taxon>Ecdysozoa</taxon>
        <taxon>Arthropoda</taxon>
        <taxon>Chelicerata</taxon>
        <taxon>Arachnida</taxon>
        <taxon>Acari</taxon>
        <taxon>Parasitiformes</taxon>
        <taxon>Ixodida</taxon>
        <taxon>Ixodoidea</taxon>
        <taxon>Ixodidae</taxon>
        <taxon>Hyalomminae</taxon>
        <taxon>Hyalomma</taxon>
    </lineage>
</organism>
<proteinExistence type="predicted"/>
<comment type="caution">
    <text evidence="1">The sequence shown here is derived from an EMBL/GenBank/DDBJ whole genome shotgun (WGS) entry which is preliminary data.</text>
</comment>
<evidence type="ECO:0000313" key="1">
    <source>
        <dbReference type="EMBL" id="KAH6925126.1"/>
    </source>
</evidence>
<name>A0ACB7RR27_HYAAI</name>
<protein>
    <submittedName>
        <fullName evidence="1">Uncharacterized protein</fullName>
    </submittedName>
</protein>
<reference evidence="1" key="1">
    <citation type="submission" date="2020-05" db="EMBL/GenBank/DDBJ databases">
        <title>Large-scale comparative analyses of tick genomes elucidate their genetic diversity and vector capacities.</title>
        <authorList>
            <person name="Jia N."/>
            <person name="Wang J."/>
            <person name="Shi W."/>
            <person name="Du L."/>
            <person name="Sun Y."/>
            <person name="Zhan W."/>
            <person name="Jiang J."/>
            <person name="Wang Q."/>
            <person name="Zhang B."/>
            <person name="Ji P."/>
            <person name="Sakyi L.B."/>
            <person name="Cui X."/>
            <person name="Yuan T."/>
            <person name="Jiang B."/>
            <person name="Yang W."/>
            <person name="Lam T.T.-Y."/>
            <person name="Chang Q."/>
            <person name="Ding S."/>
            <person name="Wang X."/>
            <person name="Zhu J."/>
            <person name="Ruan X."/>
            <person name="Zhao L."/>
            <person name="Wei J."/>
            <person name="Que T."/>
            <person name="Du C."/>
            <person name="Cheng J."/>
            <person name="Dai P."/>
            <person name="Han X."/>
            <person name="Huang E."/>
            <person name="Gao Y."/>
            <person name="Liu J."/>
            <person name="Shao H."/>
            <person name="Ye R."/>
            <person name="Li L."/>
            <person name="Wei W."/>
            <person name="Wang X."/>
            <person name="Wang C."/>
            <person name="Yang T."/>
            <person name="Huo Q."/>
            <person name="Li W."/>
            <person name="Guo W."/>
            <person name="Chen H."/>
            <person name="Zhou L."/>
            <person name="Ni X."/>
            <person name="Tian J."/>
            <person name="Zhou Y."/>
            <person name="Sheng Y."/>
            <person name="Liu T."/>
            <person name="Pan Y."/>
            <person name="Xia L."/>
            <person name="Li J."/>
            <person name="Zhao F."/>
            <person name="Cao W."/>
        </authorList>
    </citation>
    <scope>NUCLEOTIDE SEQUENCE</scope>
    <source>
        <strain evidence="1">Hyas-2018</strain>
    </source>
</reference>